<dbReference type="Gene3D" id="3.40.50.150">
    <property type="entry name" value="Vaccinia Virus protein VP39"/>
    <property type="match status" value="1"/>
</dbReference>
<dbReference type="RefSeq" id="WP_283762220.1">
    <property type="nucleotide sequence ID" value="NZ_JAQPOK010000069.1"/>
</dbReference>
<dbReference type="Gene3D" id="1.10.155.10">
    <property type="entry name" value="Chemotaxis receptor methyltransferase CheR, N-terminal domain"/>
    <property type="match status" value="1"/>
</dbReference>
<accession>A0ABT7BI87</accession>
<organism evidence="8 9">
    <name type="scientific">Roseofilum halophilum BLCC-M91</name>
    <dbReference type="NCBI Taxonomy" id="3022259"/>
    <lineage>
        <taxon>Bacteria</taxon>
        <taxon>Bacillati</taxon>
        <taxon>Cyanobacteriota</taxon>
        <taxon>Cyanophyceae</taxon>
        <taxon>Desertifilales</taxon>
        <taxon>Desertifilaceae</taxon>
        <taxon>Roseofilum</taxon>
        <taxon>Roseofilum halophilum</taxon>
    </lineage>
</organism>
<dbReference type="PROSITE" id="PS50005">
    <property type="entry name" value="TPR"/>
    <property type="match status" value="1"/>
</dbReference>
<keyword evidence="5" id="KW-0949">S-adenosyl-L-methionine</keyword>
<dbReference type="PANTHER" id="PTHR24422:SF10">
    <property type="entry name" value="CHEMOTAXIS PROTEIN METHYLTRANSFERASE 2"/>
    <property type="match status" value="1"/>
</dbReference>
<keyword evidence="9" id="KW-1185">Reference proteome</keyword>
<dbReference type="Gene3D" id="1.25.40.10">
    <property type="entry name" value="Tetratricopeptide repeat domain"/>
    <property type="match status" value="1"/>
</dbReference>
<dbReference type="InterPro" id="IPR036804">
    <property type="entry name" value="CheR_N_sf"/>
</dbReference>
<feature type="domain" description="CheR-type methyltransferase" evidence="7">
    <location>
        <begin position="1"/>
        <end position="268"/>
    </location>
</feature>
<comment type="caution">
    <text evidence="8">The sequence shown here is derived from an EMBL/GenBank/DDBJ whole genome shotgun (WGS) entry which is preliminary data.</text>
</comment>
<dbReference type="InterPro" id="IPR022642">
    <property type="entry name" value="CheR_C"/>
</dbReference>
<dbReference type="SUPFAM" id="SSF53335">
    <property type="entry name" value="S-adenosyl-L-methionine-dependent methyltransferases"/>
    <property type="match status" value="1"/>
</dbReference>
<keyword evidence="3" id="KW-0489">Methyltransferase</keyword>
<proteinExistence type="predicted"/>
<feature type="repeat" description="TPR" evidence="6">
    <location>
        <begin position="428"/>
        <end position="461"/>
    </location>
</feature>
<evidence type="ECO:0000259" key="7">
    <source>
        <dbReference type="PROSITE" id="PS50123"/>
    </source>
</evidence>
<evidence type="ECO:0000313" key="9">
    <source>
        <dbReference type="Proteomes" id="UP001231370"/>
    </source>
</evidence>
<reference evidence="8 9" key="1">
    <citation type="submission" date="2023-01" db="EMBL/GenBank/DDBJ databases">
        <title>Novel diversity within Roseofilum (Cyanobacteria; Desertifilaceae) from marine benthic mats with descriptions of four novel species.</title>
        <authorList>
            <person name="Wang Y."/>
            <person name="Berthold D.E."/>
            <person name="Hu J."/>
            <person name="Lefler F.W."/>
            <person name="Laughinghouse H.D. IV."/>
        </authorList>
    </citation>
    <scope>NUCLEOTIDE SEQUENCE [LARGE SCALE GENOMIC DNA]</scope>
    <source>
        <strain evidence="8 9">BLCC-M91</strain>
    </source>
</reference>
<evidence type="ECO:0000256" key="5">
    <source>
        <dbReference type="ARBA" id="ARBA00022691"/>
    </source>
</evidence>
<gene>
    <name evidence="8" type="ORF">PJF56_08540</name>
</gene>
<evidence type="ECO:0000313" key="8">
    <source>
        <dbReference type="EMBL" id="MDJ1178908.1"/>
    </source>
</evidence>
<comment type="catalytic activity">
    <reaction evidence="1">
        <text>L-glutamyl-[protein] + S-adenosyl-L-methionine = [protein]-L-glutamate 5-O-methyl ester + S-adenosyl-L-homocysteine</text>
        <dbReference type="Rhea" id="RHEA:24452"/>
        <dbReference type="Rhea" id="RHEA-COMP:10208"/>
        <dbReference type="Rhea" id="RHEA-COMP:10311"/>
        <dbReference type="ChEBI" id="CHEBI:29973"/>
        <dbReference type="ChEBI" id="CHEBI:57856"/>
        <dbReference type="ChEBI" id="CHEBI:59789"/>
        <dbReference type="ChEBI" id="CHEBI:82795"/>
        <dbReference type="EC" id="2.1.1.80"/>
    </reaction>
</comment>
<dbReference type="EMBL" id="JAQPOK010000069">
    <property type="protein sequence ID" value="MDJ1178908.1"/>
    <property type="molecule type" value="Genomic_DNA"/>
</dbReference>
<dbReference type="EC" id="2.1.1.80" evidence="2"/>
<dbReference type="Pfam" id="PF13181">
    <property type="entry name" value="TPR_8"/>
    <property type="match status" value="2"/>
</dbReference>
<dbReference type="SUPFAM" id="SSF48452">
    <property type="entry name" value="TPR-like"/>
    <property type="match status" value="1"/>
</dbReference>
<dbReference type="InterPro" id="IPR029063">
    <property type="entry name" value="SAM-dependent_MTases_sf"/>
</dbReference>
<dbReference type="InterPro" id="IPR050903">
    <property type="entry name" value="Bact_Chemotaxis_MeTrfase"/>
</dbReference>
<dbReference type="SMART" id="SM00138">
    <property type="entry name" value="MeTrc"/>
    <property type="match status" value="1"/>
</dbReference>
<evidence type="ECO:0000256" key="6">
    <source>
        <dbReference type="PROSITE-ProRule" id="PRU00339"/>
    </source>
</evidence>
<protein>
    <recommendedName>
        <fullName evidence="2">protein-glutamate O-methyltransferase</fullName>
        <ecNumber evidence="2">2.1.1.80</ecNumber>
    </recommendedName>
</protein>
<dbReference type="SUPFAM" id="SSF47757">
    <property type="entry name" value="Chemotaxis receptor methyltransferase CheR, N-terminal domain"/>
    <property type="match status" value="1"/>
</dbReference>
<dbReference type="PANTHER" id="PTHR24422">
    <property type="entry name" value="CHEMOTAXIS PROTEIN METHYLTRANSFERASE"/>
    <property type="match status" value="1"/>
</dbReference>
<sequence length="524" mass="60419">MINVFLLEQLIQLINHKTGLAIRSKDRDSLCQKIIHRTRCLRMSSVEDYYQFLVSQGDRSDREWKILIDMLTTGESYFFRDQGQIDILRNQLLPELINIQRHQAYARVGDNALHGDRPSLQIWSAGCSTGEEVYSLAILLMELIPDWRNWHLRVLGTDINALAIAKANTGLYNDWSFRLVDPKLRESYFQPHQKLWKIKSDVQKIVQFQSSNLILDPIPQDTGRPIAFDLIICRNVFIYFTKKAIDICLEKFCQALKIKGYLITSHTELYGHNLNCLEVKVLPASIIYQKKCSLIDQTPYAPPPSHPSFRNLDSPYPLFPLPFAPKQSSQHLSSNSSLTPYPLKIQPSKAAIAHSVTPKINQKQQEIETLFKQKKYSNTIEKSLQYLKQNPKDFILLLSIAKSYANLGQLELAIQYANECLSVSSFAIDPYYLLAQISEEKGDLEQAKLYLKRIIYLEPESIPAYLDLGSLYAQQGNKIQARKFWSIALDLLQKHPQDAKIVQLEEYNPEELLSFIKKRLKELQ</sequence>
<evidence type="ECO:0000256" key="1">
    <source>
        <dbReference type="ARBA" id="ARBA00001541"/>
    </source>
</evidence>
<dbReference type="Pfam" id="PF01739">
    <property type="entry name" value="CheR"/>
    <property type="match status" value="1"/>
</dbReference>
<evidence type="ECO:0000256" key="3">
    <source>
        <dbReference type="ARBA" id="ARBA00022603"/>
    </source>
</evidence>
<keyword evidence="6" id="KW-0802">TPR repeat</keyword>
<dbReference type="InterPro" id="IPR000780">
    <property type="entry name" value="CheR_MeTrfase"/>
</dbReference>
<keyword evidence="4" id="KW-0808">Transferase</keyword>
<dbReference type="PRINTS" id="PR00996">
    <property type="entry name" value="CHERMTFRASE"/>
</dbReference>
<dbReference type="PROSITE" id="PS50123">
    <property type="entry name" value="CHER"/>
    <property type="match status" value="1"/>
</dbReference>
<dbReference type="InterPro" id="IPR011990">
    <property type="entry name" value="TPR-like_helical_dom_sf"/>
</dbReference>
<name>A0ABT7BI87_9CYAN</name>
<evidence type="ECO:0000256" key="4">
    <source>
        <dbReference type="ARBA" id="ARBA00022679"/>
    </source>
</evidence>
<dbReference type="InterPro" id="IPR019734">
    <property type="entry name" value="TPR_rpt"/>
</dbReference>
<dbReference type="Proteomes" id="UP001231370">
    <property type="component" value="Unassembled WGS sequence"/>
</dbReference>
<evidence type="ECO:0000256" key="2">
    <source>
        <dbReference type="ARBA" id="ARBA00012534"/>
    </source>
</evidence>
<dbReference type="SMART" id="SM00028">
    <property type="entry name" value="TPR"/>
    <property type="match status" value="3"/>
</dbReference>